<feature type="region of interest" description="Disordered" evidence="2">
    <location>
        <begin position="589"/>
        <end position="612"/>
    </location>
</feature>
<dbReference type="Proteomes" id="UP000008141">
    <property type="component" value="Unassembled WGS sequence"/>
</dbReference>
<sequence>MAAVQSGENGTGATVSSMATHLDSLPAAGGPMVVVSHLTPGIPITAVAGHVAVPTPGMPAAAEIAEPLVDMEHLEEGGSSGFLANITKAIGMPGGLRPQPRLNQLRAEVAALQGREQQLAQQMTEMTEEAHLLRAQLAAREEAAAQLAQAKRAAEAAAEQMRQQLEAAQAQVAVAVEQAAFAQEAAAMAQEETDQTEAYRLGLQEALLDLQNERMHREQLKLEILNAEHSSAAAKKLAAEVQALQRKLAGVVKKQVATAASLQSKLDQATSECTQLRGQLAAAEQKAANFETQLVMAAGERGRLQERCTQLEAEVESVRSAAAAEQLKMSSVWSARVDEALQQAAAAKAQASAEVQRNAALEQESHILQLALDRAKEEVELARLSMSDDHAASDELLRRMEHDLQVAAQQVHEATLREQQVLAELKEATEAVNVLYSKAMGPDAQLRTLPAGQSAFSQQAAVPQAPPALAGEAAALAMQLEQARQEAAEAQAAAQAAKSRSMLLDKAWAAALDDSKALHAERRELKAALAQSQREALALAAKLEAARQQASNAQSLADQLEEARMEVAAAKALATKLAEDAVSAHEEGRGSLLQQAWPGMPMWKGTSNAMTQ</sequence>
<dbReference type="KEGG" id="cvr:CHLNCDRAFT_144937"/>
<dbReference type="InParanoid" id="E1ZDC2"/>
<dbReference type="OrthoDB" id="10691383at2759"/>
<keyword evidence="1" id="KW-0175">Coiled coil</keyword>
<dbReference type="EMBL" id="GL433842">
    <property type="protein sequence ID" value="EFN56198.1"/>
    <property type="molecule type" value="Genomic_DNA"/>
</dbReference>
<feature type="coiled-coil region" evidence="1">
    <location>
        <begin position="473"/>
        <end position="580"/>
    </location>
</feature>
<reference evidence="3 4" key="1">
    <citation type="journal article" date="2010" name="Plant Cell">
        <title>The Chlorella variabilis NC64A genome reveals adaptation to photosymbiosis, coevolution with viruses, and cryptic sex.</title>
        <authorList>
            <person name="Blanc G."/>
            <person name="Duncan G."/>
            <person name="Agarkova I."/>
            <person name="Borodovsky M."/>
            <person name="Gurnon J."/>
            <person name="Kuo A."/>
            <person name="Lindquist E."/>
            <person name="Lucas S."/>
            <person name="Pangilinan J."/>
            <person name="Polle J."/>
            <person name="Salamov A."/>
            <person name="Terry A."/>
            <person name="Yamada T."/>
            <person name="Dunigan D.D."/>
            <person name="Grigoriev I.V."/>
            <person name="Claverie J.M."/>
            <person name="Van Etten J.L."/>
        </authorList>
    </citation>
    <scope>NUCLEOTIDE SEQUENCE [LARGE SCALE GENOMIC DNA]</scope>
    <source>
        <strain evidence="3 4">NC64A</strain>
    </source>
</reference>
<feature type="coiled-coil region" evidence="1">
    <location>
        <begin position="102"/>
        <end position="417"/>
    </location>
</feature>
<proteinExistence type="predicted"/>
<evidence type="ECO:0000256" key="2">
    <source>
        <dbReference type="SAM" id="MobiDB-lite"/>
    </source>
</evidence>
<evidence type="ECO:0000313" key="4">
    <source>
        <dbReference type="Proteomes" id="UP000008141"/>
    </source>
</evidence>
<gene>
    <name evidence="3" type="ORF">CHLNCDRAFT_144937</name>
</gene>
<accession>E1ZDC2</accession>
<evidence type="ECO:0000313" key="3">
    <source>
        <dbReference type="EMBL" id="EFN56198.1"/>
    </source>
</evidence>
<dbReference type="eggNOG" id="ENOG502R39G">
    <property type="taxonomic scope" value="Eukaryota"/>
</dbReference>
<name>E1ZDC2_CHLVA</name>
<dbReference type="AlphaFoldDB" id="E1ZDC2"/>
<evidence type="ECO:0000256" key="1">
    <source>
        <dbReference type="SAM" id="Coils"/>
    </source>
</evidence>
<dbReference type="GeneID" id="17355860"/>
<protein>
    <submittedName>
        <fullName evidence="3">Uncharacterized protein</fullName>
    </submittedName>
</protein>
<keyword evidence="4" id="KW-1185">Reference proteome</keyword>
<organism evidence="4">
    <name type="scientific">Chlorella variabilis</name>
    <name type="common">Green alga</name>
    <dbReference type="NCBI Taxonomy" id="554065"/>
    <lineage>
        <taxon>Eukaryota</taxon>
        <taxon>Viridiplantae</taxon>
        <taxon>Chlorophyta</taxon>
        <taxon>core chlorophytes</taxon>
        <taxon>Trebouxiophyceae</taxon>
        <taxon>Chlorellales</taxon>
        <taxon>Chlorellaceae</taxon>
        <taxon>Chlorella clade</taxon>
        <taxon>Chlorella</taxon>
    </lineage>
</organism>
<dbReference type="RefSeq" id="XP_005848300.1">
    <property type="nucleotide sequence ID" value="XM_005848238.1"/>
</dbReference>